<dbReference type="AlphaFoldDB" id="A0A642UH20"/>
<accession>A0A642UH20</accession>
<evidence type="ECO:0000313" key="2">
    <source>
        <dbReference type="EMBL" id="KAA8898831.1"/>
    </source>
</evidence>
<dbReference type="Proteomes" id="UP000449547">
    <property type="component" value="Unassembled WGS sequence"/>
</dbReference>
<organism evidence="2 3">
    <name type="scientific">Diutina rugosa</name>
    <name type="common">Yeast</name>
    <name type="synonym">Candida rugosa</name>
    <dbReference type="NCBI Taxonomy" id="5481"/>
    <lineage>
        <taxon>Eukaryota</taxon>
        <taxon>Fungi</taxon>
        <taxon>Dikarya</taxon>
        <taxon>Ascomycota</taxon>
        <taxon>Saccharomycotina</taxon>
        <taxon>Pichiomycetes</taxon>
        <taxon>Debaryomycetaceae</taxon>
        <taxon>Diutina</taxon>
    </lineage>
</organism>
<keyword evidence="3" id="KW-1185">Reference proteome</keyword>
<evidence type="ECO:0000313" key="3">
    <source>
        <dbReference type="Proteomes" id="UP000449547"/>
    </source>
</evidence>
<dbReference type="EMBL" id="SWFT01000134">
    <property type="protein sequence ID" value="KAA8898831.1"/>
    <property type="molecule type" value="Genomic_DNA"/>
</dbReference>
<dbReference type="RefSeq" id="XP_034010681.1">
    <property type="nucleotide sequence ID" value="XM_034157404.1"/>
</dbReference>
<keyword evidence="1" id="KW-0175">Coiled coil</keyword>
<gene>
    <name evidence="2" type="ORF">DIURU_004521</name>
</gene>
<dbReference type="VEuPathDB" id="FungiDB:DIURU_004521"/>
<name>A0A642UH20_DIURU</name>
<comment type="caution">
    <text evidence="2">The sequence shown here is derived from an EMBL/GenBank/DDBJ whole genome shotgun (WGS) entry which is preliminary data.</text>
</comment>
<dbReference type="GeneID" id="54783172"/>
<feature type="coiled-coil region" evidence="1">
    <location>
        <begin position="302"/>
        <end position="329"/>
    </location>
</feature>
<proteinExistence type="predicted"/>
<evidence type="ECO:0000256" key="1">
    <source>
        <dbReference type="SAM" id="Coils"/>
    </source>
</evidence>
<reference evidence="2 3" key="1">
    <citation type="submission" date="2019-07" db="EMBL/GenBank/DDBJ databases">
        <title>Genome assembly of two rare yeast pathogens: Diutina rugosa and Trichomonascus ciferrii.</title>
        <authorList>
            <person name="Mixao V."/>
            <person name="Saus E."/>
            <person name="Hansen A."/>
            <person name="Lass-Flor C."/>
            <person name="Gabaldon T."/>
        </authorList>
    </citation>
    <scope>NUCLEOTIDE SEQUENCE [LARGE SCALE GENOMIC DNA]</scope>
    <source>
        <strain evidence="2 3">CBS 613</strain>
    </source>
</reference>
<sequence length="638" mass="71716">MEISGTDETGILKELISEGALYFRLFECQNEAPITQMRLKNVKGYGSGTLTIYPVIRVPQPSTSPTIKKARGVPTRSISSTVPIRTVSKSSQSFYSILRASMHKDTREDFRDDKGTGSVEIDVKVPTEPHSTVTFSASLSGPGHGEWKYTITRGGKKRNVEEKLFFDEVSKLKLFRCVFTGEDFAKLGSADSFRKFVHPTEDLSNNTLLNNASEANLEELRKKAVEQARALKAAMPGADFLGDCSTNLRKKRSECDSEREEQDRCAKLVRQDLKNSASSQLEKVKASKRENERLSEILDLVAEILKKQLEHYEEDLRDMKETTKKLTDSMKKAIGENGLATDDVFNIDLSRVQEARRKLNNWKPHNIESKLYATMEESAQLNEIIKADEVYQNELEVVSHKLEDDDLSYVSHVGVLYAAQAVHKLPQDRVDDINQWQKLATRYNNHLSEAARLEAKSKGLVKGMEIFEELHSAEPTGHYDGTEPRVLIQMQQDFKSALDAFVDAAVDSLVKIAEQKYKEVIETANLTTARYTLASAFVHYAKNTGFGGGFMTFGDKGEITLGGIESPNEHVQERLLNAFLRAVYKVTYHFNANTRFICGIHKGKNEVVMDELMRGLAFDAQIRPDTVVMITDGDATEK</sequence>
<protein>
    <submittedName>
        <fullName evidence="2">Uncharacterized protein</fullName>
    </submittedName>
</protein>